<keyword evidence="3" id="KW-1185">Reference proteome</keyword>
<feature type="chain" id="PRO_5045105064" evidence="1">
    <location>
        <begin position="33"/>
        <end position="222"/>
    </location>
</feature>
<comment type="caution">
    <text evidence="2">The sequence shown here is derived from an EMBL/GenBank/DDBJ whole genome shotgun (WGS) entry which is preliminary data.</text>
</comment>
<dbReference type="RefSeq" id="WP_388111146.1">
    <property type="nucleotide sequence ID" value="NZ_JBIAHM010000011.1"/>
</dbReference>
<accession>A0ABW6MAX7</accession>
<keyword evidence="1" id="KW-0732">Signal</keyword>
<feature type="signal peptide" evidence="1">
    <location>
        <begin position="1"/>
        <end position="32"/>
    </location>
</feature>
<evidence type="ECO:0000313" key="3">
    <source>
        <dbReference type="Proteomes" id="UP001601303"/>
    </source>
</evidence>
<protein>
    <submittedName>
        <fullName evidence="2">Uncharacterized protein</fullName>
    </submittedName>
</protein>
<dbReference type="Proteomes" id="UP001601303">
    <property type="component" value="Unassembled WGS sequence"/>
</dbReference>
<dbReference type="EMBL" id="JBIAHM010000011">
    <property type="protein sequence ID" value="MFE9602924.1"/>
    <property type="molecule type" value="Genomic_DNA"/>
</dbReference>
<name>A0ABW6MAX7_9ACTN</name>
<sequence>MKVFPRGRRRLALLAPALALVLIPFSTGTASANSSPGWGDDKPDVLAGCNHHGDVRWPRSCQYHEVNAWTALGKRHQASNVVGNCGGTDNGTYAVTYSYATNTSYSYEQGQSIEVSAGLSDTFEAGMTASSSSSETWTLGTTRTATSTITNTIRPGYKGAYWFAPWVRHSVGWIEAHYGKRTNGHYYWYYPGQGSSGIHIDTPVAWADGSLKGELYWATWKC</sequence>
<reference evidence="2 3" key="1">
    <citation type="submission" date="2024-10" db="EMBL/GenBank/DDBJ databases">
        <title>The Natural Products Discovery Center: Release of the First 8490 Sequenced Strains for Exploring Actinobacteria Biosynthetic Diversity.</title>
        <authorList>
            <person name="Kalkreuter E."/>
            <person name="Kautsar S.A."/>
            <person name="Yang D."/>
            <person name="Bader C.D."/>
            <person name="Teijaro C.N."/>
            <person name="Fluegel L."/>
            <person name="Davis C.M."/>
            <person name="Simpson J.R."/>
            <person name="Lauterbach L."/>
            <person name="Steele A.D."/>
            <person name="Gui C."/>
            <person name="Meng S."/>
            <person name="Li G."/>
            <person name="Viehrig K."/>
            <person name="Ye F."/>
            <person name="Su P."/>
            <person name="Kiefer A.F."/>
            <person name="Nichols A."/>
            <person name="Cepeda A.J."/>
            <person name="Yan W."/>
            <person name="Fan B."/>
            <person name="Jiang Y."/>
            <person name="Adhikari A."/>
            <person name="Zheng C.-J."/>
            <person name="Schuster L."/>
            <person name="Cowan T.M."/>
            <person name="Smanski M.J."/>
            <person name="Chevrette M.G."/>
            <person name="De Carvalho L.P.S."/>
            <person name="Shen B."/>
        </authorList>
    </citation>
    <scope>NUCLEOTIDE SEQUENCE [LARGE SCALE GENOMIC DNA]</scope>
    <source>
        <strain evidence="2 3">NPDC006488</strain>
    </source>
</reference>
<proteinExistence type="predicted"/>
<evidence type="ECO:0000256" key="1">
    <source>
        <dbReference type="SAM" id="SignalP"/>
    </source>
</evidence>
<gene>
    <name evidence="2" type="ORF">ACFYNQ_30720</name>
</gene>
<evidence type="ECO:0000313" key="2">
    <source>
        <dbReference type="EMBL" id="MFE9602924.1"/>
    </source>
</evidence>
<organism evidence="2 3">
    <name type="scientific">Streptomyces hokutonensis</name>
    <dbReference type="NCBI Taxonomy" id="1306990"/>
    <lineage>
        <taxon>Bacteria</taxon>
        <taxon>Bacillati</taxon>
        <taxon>Actinomycetota</taxon>
        <taxon>Actinomycetes</taxon>
        <taxon>Kitasatosporales</taxon>
        <taxon>Streptomycetaceae</taxon>
        <taxon>Streptomyces</taxon>
    </lineage>
</organism>